<proteinExistence type="predicted"/>
<keyword evidence="1" id="KW-0175">Coiled coil</keyword>
<name>A0ABM7P0Q9_9BACT</name>
<evidence type="ECO:0000313" key="2">
    <source>
        <dbReference type="EMBL" id="BCS86355.1"/>
    </source>
</evidence>
<protein>
    <submittedName>
        <fullName evidence="2">Uncharacterized protein</fullName>
    </submittedName>
</protein>
<dbReference type="Proteomes" id="UP001319045">
    <property type="component" value="Chromosome"/>
</dbReference>
<keyword evidence="3" id="KW-1185">Reference proteome</keyword>
<evidence type="ECO:0000256" key="1">
    <source>
        <dbReference type="SAM" id="Coils"/>
    </source>
</evidence>
<feature type="coiled-coil region" evidence="1">
    <location>
        <begin position="10"/>
        <end position="37"/>
    </location>
</feature>
<sequence>MVDKKIKNVMDNFLIKVESLDRRISNLEKESQTIYQALNFYVAEIKANSANNV</sequence>
<gene>
    <name evidence="2" type="ORF">prwr041_22480</name>
</gene>
<accession>A0ABM7P0Q9</accession>
<organism evidence="2 3">
    <name type="scientific">Prevotella herbatica</name>
    <dbReference type="NCBI Taxonomy" id="2801997"/>
    <lineage>
        <taxon>Bacteria</taxon>
        <taxon>Pseudomonadati</taxon>
        <taxon>Bacteroidota</taxon>
        <taxon>Bacteroidia</taxon>
        <taxon>Bacteroidales</taxon>
        <taxon>Prevotellaceae</taxon>
        <taxon>Prevotella</taxon>
    </lineage>
</organism>
<evidence type="ECO:0000313" key="3">
    <source>
        <dbReference type="Proteomes" id="UP001319045"/>
    </source>
</evidence>
<dbReference type="EMBL" id="AP024484">
    <property type="protein sequence ID" value="BCS86355.1"/>
    <property type="molecule type" value="Genomic_DNA"/>
</dbReference>
<reference evidence="2 3" key="1">
    <citation type="journal article" date="2022" name="Int. J. Syst. Evol. Microbiol.">
        <title>Prevotella herbatica sp. nov., a plant polysaccharide-decomposing anaerobic bacterium isolated from a methanogenic reactor.</title>
        <authorList>
            <person name="Uek A."/>
            <person name="Tonouchi A."/>
            <person name="Kaku N."/>
            <person name="Ueki K."/>
        </authorList>
    </citation>
    <scope>NUCLEOTIDE SEQUENCE [LARGE SCALE GENOMIC DNA]</scope>
    <source>
        <strain evidence="2 3">WR041</strain>
    </source>
</reference>